<evidence type="ECO:0000256" key="1">
    <source>
        <dbReference type="SAM" id="Phobius"/>
    </source>
</evidence>
<name>A0A081QCT2_STRMT</name>
<accession>A0A081QCT2</accession>
<protein>
    <submittedName>
        <fullName evidence="2">Major facilitator superfamily transporter</fullName>
    </submittedName>
</protein>
<reference evidence="3 5" key="2">
    <citation type="submission" date="2018-11" db="EMBL/GenBank/DDBJ databases">
        <title>Species Designations Belie Phenotypic and Genotypic Heterogeneity in Oral Streptococci.</title>
        <authorList>
            <person name="Velsko I."/>
        </authorList>
    </citation>
    <scope>NUCLEOTIDE SEQUENCE [LARGE SCALE GENOMIC DNA]</scope>
    <source>
        <strain evidence="3 5">BCC22</strain>
    </source>
</reference>
<evidence type="ECO:0000313" key="4">
    <source>
        <dbReference type="Proteomes" id="UP000028030"/>
    </source>
</evidence>
<keyword evidence="1" id="KW-0812">Transmembrane</keyword>
<dbReference type="OrthoDB" id="2085525at2"/>
<keyword evidence="1" id="KW-1133">Transmembrane helix</keyword>
<sequence>MNLTVLIDWKFVVALGTAAVGTIFALNMDSSAAERVSIHAIEATKEFAVATKSNC</sequence>
<dbReference type="RefSeq" id="WP_006153932.1">
    <property type="nucleotide sequence ID" value="NZ_JBLFPW010000005.1"/>
</dbReference>
<feature type="transmembrane region" description="Helical" evidence="1">
    <location>
        <begin position="6"/>
        <end position="26"/>
    </location>
</feature>
<dbReference type="EMBL" id="JPFW01000007">
    <property type="protein sequence ID" value="KEQ40755.1"/>
    <property type="molecule type" value="Genomic_DNA"/>
</dbReference>
<dbReference type="AlphaFoldDB" id="A0A081QCT2"/>
<evidence type="ECO:0000313" key="5">
    <source>
        <dbReference type="Proteomes" id="UP000271520"/>
    </source>
</evidence>
<dbReference type="Proteomes" id="UP000271520">
    <property type="component" value="Unassembled WGS sequence"/>
</dbReference>
<comment type="caution">
    <text evidence="2">The sequence shown here is derived from an EMBL/GenBank/DDBJ whole genome shotgun (WGS) entry which is preliminary data.</text>
</comment>
<dbReference type="Proteomes" id="UP000028030">
    <property type="component" value="Unassembled WGS sequence"/>
</dbReference>
<evidence type="ECO:0000313" key="3">
    <source>
        <dbReference type="EMBL" id="RSJ89199.1"/>
    </source>
</evidence>
<evidence type="ECO:0000313" key="2">
    <source>
        <dbReference type="EMBL" id="KEQ40755.1"/>
    </source>
</evidence>
<dbReference type="PATRIC" id="fig|28037.97.peg.937"/>
<organism evidence="2 4">
    <name type="scientific">Streptococcus mitis</name>
    <dbReference type="NCBI Taxonomy" id="28037"/>
    <lineage>
        <taxon>Bacteria</taxon>
        <taxon>Bacillati</taxon>
        <taxon>Bacillota</taxon>
        <taxon>Bacilli</taxon>
        <taxon>Lactobacillales</taxon>
        <taxon>Streptococcaceae</taxon>
        <taxon>Streptococcus</taxon>
        <taxon>Streptococcus mitis group</taxon>
    </lineage>
</organism>
<gene>
    <name evidence="2" type="primary">srtA</name>
    <name evidence="3" type="ORF">D8788_09155</name>
    <name evidence="2" type="ORF">SK642_0991</name>
</gene>
<reference evidence="2 4" key="1">
    <citation type="submission" date="2014-05" db="EMBL/GenBank/DDBJ databases">
        <authorList>
            <person name="Daugherty S.C."/>
            <person name="Tallon L.J."/>
            <person name="Sadzewicz L."/>
            <person name="Kilian M."/>
            <person name="Tettelin H."/>
        </authorList>
    </citation>
    <scope>NUCLEOTIDE SEQUENCE [LARGE SCALE GENOMIC DNA]</scope>
    <source>
        <strain evidence="2 4">SK642</strain>
    </source>
</reference>
<dbReference type="EMBL" id="RJPW01000020">
    <property type="protein sequence ID" value="RSJ89199.1"/>
    <property type="molecule type" value="Genomic_DNA"/>
</dbReference>
<keyword evidence="1" id="KW-0472">Membrane</keyword>
<proteinExistence type="predicted"/>